<sequence>MVMDCFLKNWNEIHTGSEVLINLSCAIDAFENLPDSYLADLEFCESFCSAKVIQQAVNFLKHKDKFKSYTAVKFMSMIFKRLPETVLSAYINFDELQNVDLSIHILRVIYKQFKKCSIMDAAKFCELFRRYSKYANQVNQLCISLLHLKETIDVHDLISVLQCCTLLFKIYHKVKLSSLNTDNLEFMFIDKLFDALNELVYWLVNTSDVECNVGCNNMAVIIKEKQHLVWRYVVKLIFKVAIGIPDLNNFLYDHVLKQFCLNVSCYLRLNFIDNIKVVKSNFTTTLVEKNSTCIDESTARKLVLFGVKTMLFEIPDANNFDEVDLILKGFLNLLSKFNDSKSVISSLINTFIEQDDEQVLILKLLLCLFIKSRKSTKFLKSFQYINPHLLFAKLLNALFYDELVLLDWLVSVEVDFLDYFKLYVSFIIENFEFFVNSFDTDDYEKNHSKNKNSLPNNLVENINSAMPLVTYSSSDEDFDDSNIKEISIQLDKIMSCFIRLRLMLERMNNQNLLSIEATFIIHLLEKVEDFYDEKFS</sequence>
<dbReference type="Proteomes" id="UP001652625">
    <property type="component" value="Chromosome 09"/>
</dbReference>
<evidence type="ECO:0000313" key="3">
    <source>
        <dbReference type="RefSeq" id="XP_065661900.1"/>
    </source>
</evidence>
<dbReference type="GeneID" id="105848559"/>
<dbReference type="PANTHER" id="PTHR16057">
    <property type="entry name" value="WINS1, 2 PROTEIN"/>
    <property type="match status" value="1"/>
</dbReference>
<evidence type="ECO:0000313" key="2">
    <source>
        <dbReference type="Proteomes" id="UP001652625"/>
    </source>
</evidence>
<dbReference type="RefSeq" id="XP_065661900.1">
    <property type="nucleotide sequence ID" value="XM_065805828.1"/>
</dbReference>
<dbReference type="InterPro" id="IPR024875">
    <property type="entry name" value="Protein_Lines"/>
</dbReference>
<keyword evidence="2" id="KW-1185">Reference proteome</keyword>
<proteinExistence type="predicted"/>
<protein>
    <submittedName>
        <fullName evidence="3">Protein Lines homolog 1</fullName>
    </submittedName>
</protein>
<dbReference type="InterPro" id="IPR032794">
    <property type="entry name" value="LINES_N"/>
</dbReference>
<feature type="domain" description="Protein Lines N-terminal" evidence="1">
    <location>
        <begin position="280"/>
        <end position="436"/>
    </location>
</feature>
<evidence type="ECO:0000259" key="1">
    <source>
        <dbReference type="Pfam" id="PF14694"/>
    </source>
</evidence>
<accession>A0ABM4CJG1</accession>
<name>A0ABM4CJG1_HYDVU</name>
<dbReference type="Pfam" id="PF14694">
    <property type="entry name" value="LINES_N"/>
    <property type="match status" value="1"/>
</dbReference>
<organism evidence="2 3">
    <name type="scientific">Hydra vulgaris</name>
    <name type="common">Hydra</name>
    <name type="synonym">Hydra attenuata</name>
    <dbReference type="NCBI Taxonomy" id="6087"/>
    <lineage>
        <taxon>Eukaryota</taxon>
        <taxon>Metazoa</taxon>
        <taxon>Cnidaria</taxon>
        <taxon>Hydrozoa</taxon>
        <taxon>Hydroidolina</taxon>
        <taxon>Anthoathecata</taxon>
        <taxon>Aplanulata</taxon>
        <taxon>Hydridae</taxon>
        <taxon>Hydra</taxon>
    </lineage>
</organism>
<dbReference type="PANTHER" id="PTHR16057:SF1">
    <property type="entry name" value="PROTEIN LINES HOMOLOG 1"/>
    <property type="match status" value="1"/>
</dbReference>
<reference evidence="3" key="1">
    <citation type="submission" date="2025-08" db="UniProtKB">
        <authorList>
            <consortium name="RefSeq"/>
        </authorList>
    </citation>
    <scope>IDENTIFICATION</scope>
</reference>
<gene>
    <name evidence="3" type="primary">LOC105848559</name>
</gene>